<dbReference type="SFLD" id="SFLDG01132">
    <property type="entry name" value="C1.5.3:_5'-Nucleotidase_Like"/>
    <property type="match status" value="1"/>
</dbReference>
<dbReference type="RefSeq" id="WP_100276867.1">
    <property type="nucleotide sequence ID" value="NZ_CP018799.1"/>
</dbReference>
<dbReference type="AlphaFoldDB" id="A0A2K8L1U5"/>
<dbReference type="GO" id="GO:0016787">
    <property type="term" value="F:hydrolase activity"/>
    <property type="evidence" value="ECO:0007669"/>
    <property type="project" value="UniProtKB-KW"/>
</dbReference>
<dbReference type="NCBIfam" id="TIGR01993">
    <property type="entry name" value="Pyr-5-nucltdase"/>
    <property type="match status" value="1"/>
</dbReference>
<accession>A0A2K8L1U5</accession>
<evidence type="ECO:0000313" key="2">
    <source>
        <dbReference type="Proteomes" id="UP000231701"/>
    </source>
</evidence>
<keyword evidence="1" id="KW-0378">Hydrolase</keyword>
<gene>
    <name evidence="1" type="ORF">Ga0123461_0477</name>
</gene>
<protein>
    <submittedName>
        <fullName evidence="1">Putative hydrolase of the HAD superfamily</fullName>
    </submittedName>
</protein>
<dbReference type="InterPro" id="IPR010237">
    <property type="entry name" value="Pyr-5-nucltdase"/>
</dbReference>
<dbReference type="PANTHER" id="PTHR12725:SF117">
    <property type="entry name" value="HALOACID DEHALOGENASE-LIKE HYDROLASE"/>
    <property type="match status" value="1"/>
</dbReference>
<dbReference type="KEGG" id="maes:Ga0123461_0477"/>
<organism evidence="1 2">
    <name type="scientific">Mariprofundus aestuarium</name>
    <dbReference type="NCBI Taxonomy" id="1921086"/>
    <lineage>
        <taxon>Bacteria</taxon>
        <taxon>Pseudomonadati</taxon>
        <taxon>Pseudomonadota</taxon>
        <taxon>Candidatius Mariprofundia</taxon>
        <taxon>Mariprofundales</taxon>
        <taxon>Mariprofundaceae</taxon>
        <taxon>Mariprofundus</taxon>
    </lineage>
</organism>
<evidence type="ECO:0000313" key="1">
    <source>
        <dbReference type="EMBL" id="ATX78914.1"/>
    </source>
</evidence>
<dbReference type="Pfam" id="PF00702">
    <property type="entry name" value="Hydrolase"/>
    <property type="match status" value="1"/>
</dbReference>
<sequence length="208" mass="23951">MPFDLAVIDLDNTLYAADSGVFARMDKRMTAFVAKELDVDPEEADRLRVKYWKEYGTTLRGMMLHHGMEAEAFLHDVHDIDAHEILKPDDELDAALSRLTGRKVIHTNGIREHAERILAALGIAHHFDAIYDIRFNNYIPKPNKETLSMLIKAEGCTPERTLVVDDMADNLKVARELGCKTVWITHEDEGYWDYHIPRFHQLPEALKR</sequence>
<dbReference type="EMBL" id="CP018799">
    <property type="protein sequence ID" value="ATX78914.1"/>
    <property type="molecule type" value="Genomic_DNA"/>
</dbReference>
<dbReference type="Gene3D" id="1.10.150.450">
    <property type="match status" value="1"/>
</dbReference>
<dbReference type="OrthoDB" id="8558420at2"/>
<dbReference type="NCBIfam" id="TIGR01509">
    <property type="entry name" value="HAD-SF-IA-v3"/>
    <property type="match status" value="1"/>
</dbReference>
<dbReference type="SUPFAM" id="SSF56784">
    <property type="entry name" value="HAD-like"/>
    <property type="match status" value="1"/>
</dbReference>
<name>A0A2K8L1U5_MARES</name>
<dbReference type="PANTHER" id="PTHR12725">
    <property type="entry name" value="HALOACID DEHALOGENASE-LIKE HYDROLASE"/>
    <property type="match status" value="1"/>
</dbReference>
<dbReference type="InterPro" id="IPR006439">
    <property type="entry name" value="HAD-SF_hydro_IA"/>
</dbReference>
<dbReference type="SFLD" id="SFLDG01129">
    <property type="entry name" value="C1.5:_HAD__Beta-PGM__Phosphata"/>
    <property type="match status" value="1"/>
</dbReference>
<dbReference type="InterPro" id="IPR023214">
    <property type="entry name" value="HAD_sf"/>
</dbReference>
<dbReference type="Gene3D" id="3.40.50.1000">
    <property type="entry name" value="HAD superfamily/HAD-like"/>
    <property type="match status" value="1"/>
</dbReference>
<reference evidence="1 2" key="1">
    <citation type="submission" date="2016-12" db="EMBL/GenBank/DDBJ databases">
        <title>Isolation and genomic insights into novel planktonic Zetaproteobacteria from stratified waters of the Chesapeake Bay.</title>
        <authorList>
            <person name="McAllister S.M."/>
            <person name="Kato S."/>
            <person name="Chan C.S."/>
            <person name="Chiu B.K."/>
            <person name="Field E.K."/>
        </authorList>
    </citation>
    <scope>NUCLEOTIDE SEQUENCE [LARGE SCALE GENOMIC DNA]</scope>
    <source>
        <strain evidence="1 2">CP-5</strain>
    </source>
</reference>
<keyword evidence="2" id="KW-1185">Reference proteome</keyword>
<dbReference type="Proteomes" id="UP000231701">
    <property type="component" value="Chromosome"/>
</dbReference>
<dbReference type="SFLD" id="SFLDS00003">
    <property type="entry name" value="Haloacid_Dehalogenase"/>
    <property type="match status" value="1"/>
</dbReference>
<dbReference type="InterPro" id="IPR036412">
    <property type="entry name" value="HAD-like_sf"/>
</dbReference>
<proteinExistence type="predicted"/>